<name>A0A645BBQ4_9ZZZZ</name>
<dbReference type="EMBL" id="VSSQ01017145">
    <property type="protein sequence ID" value="MPM59144.1"/>
    <property type="molecule type" value="Genomic_DNA"/>
</dbReference>
<gene>
    <name evidence="1" type="ORF">SDC9_105982</name>
</gene>
<sequence length="97" mass="10606">MLGETAGKVGGDAGVKAAVAAAQNVGVICRRAPPPLQVFRNSIPQLLKNAQLIDNRQMQARFPQGNRPFKMWQRALPGVKMFDILRLKHLMEGNGAE</sequence>
<proteinExistence type="predicted"/>
<accession>A0A645BBQ4</accession>
<organism evidence="1">
    <name type="scientific">bioreactor metagenome</name>
    <dbReference type="NCBI Taxonomy" id="1076179"/>
    <lineage>
        <taxon>unclassified sequences</taxon>
        <taxon>metagenomes</taxon>
        <taxon>ecological metagenomes</taxon>
    </lineage>
</organism>
<reference evidence="1" key="1">
    <citation type="submission" date="2019-08" db="EMBL/GenBank/DDBJ databases">
        <authorList>
            <person name="Kucharzyk K."/>
            <person name="Murdoch R.W."/>
            <person name="Higgins S."/>
            <person name="Loffler F."/>
        </authorList>
    </citation>
    <scope>NUCLEOTIDE SEQUENCE</scope>
</reference>
<dbReference type="AlphaFoldDB" id="A0A645BBQ4"/>
<comment type="caution">
    <text evidence="1">The sequence shown here is derived from an EMBL/GenBank/DDBJ whole genome shotgun (WGS) entry which is preliminary data.</text>
</comment>
<protein>
    <submittedName>
        <fullName evidence="1">Uncharacterized protein</fullName>
    </submittedName>
</protein>
<evidence type="ECO:0000313" key="1">
    <source>
        <dbReference type="EMBL" id="MPM59144.1"/>
    </source>
</evidence>